<reference evidence="2" key="1">
    <citation type="submission" date="2018-01" db="EMBL/GenBank/DDBJ databases">
        <title>An insight into the sialome of Amazonian anophelines.</title>
        <authorList>
            <person name="Ribeiro J.M."/>
            <person name="Scarpassa V."/>
            <person name="Calvo E."/>
        </authorList>
    </citation>
    <scope>NUCLEOTIDE SEQUENCE</scope>
</reference>
<sequence>MITYLTNITLDFIAFSFSSFLLVTLLRDRAVASHCFLFSYFLSLSPSLSKPHQARNSLIFWIGFWGEFLLLNSARIELMIINLKFRPSSC</sequence>
<organism evidence="2">
    <name type="scientific">Anopheles darlingi</name>
    <name type="common">Mosquito</name>
    <dbReference type="NCBI Taxonomy" id="43151"/>
    <lineage>
        <taxon>Eukaryota</taxon>
        <taxon>Metazoa</taxon>
        <taxon>Ecdysozoa</taxon>
        <taxon>Arthropoda</taxon>
        <taxon>Hexapoda</taxon>
        <taxon>Insecta</taxon>
        <taxon>Pterygota</taxon>
        <taxon>Neoptera</taxon>
        <taxon>Endopterygota</taxon>
        <taxon>Diptera</taxon>
        <taxon>Nematocera</taxon>
        <taxon>Culicoidea</taxon>
        <taxon>Culicidae</taxon>
        <taxon>Anophelinae</taxon>
        <taxon>Anopheles</taxon>
    </lineage>
</organism>
<keyword evidence="1" id="KW-0472">Membrane</keyword>
<proteinExistence type="predicted"/>
<feature type="transmembrane region" description="Helical" evidence="1">
    <location>
        <begin position="6"/>
        <end position="23"/>
    </location>
</feature>
<keyword evidence="1" id="KW-1133">Transmembrane helix</keyword>
<name>A0A2M4D6T2_ANODA</name>
<protein>
    <submittedName>
        <fullName evidence="2">Putative secreted protein</fullName>
    </submittedName>
</protein>
<keyword evidence="1" id="KW-0812">Transmembrane</keyword>
<dbReference type="EMBL" id="GGFL01009095">
    <property type="protein sequence ID" value="MBW73273.1"/>
    <property type="molecule type" value="Transcribed_RNA"/>
</dbReference>
<accession>A0A2M4D6T2</accession>
<dbReference type="AlphaFoldDB" id="A0A2M4D6T2"/>
<evidence type="ECO:0000313" key="2">
    <source>
        <dbReference type="EMBL" id="MBW73273.1"/>
    </source>
</evidence>
<evidence type="ECO:0000256" key="1">
    <source>
        <dbReference type="SAM" id="Phobius"/>
    </source>
</evidence>